<feature type="region of interest" description="Disordered" evidence="1">
    <location>
        <begin position="928"/>
        <end position="947"/>
    </location>
</feature>
<sequence length="1139" mass="125634">MGSRTAKATYIDRNPERKISTSATVPHHVARRAYRRPNHIDARRPRVTCRRFLNSRTHHTSGSPWQPPSSPPPPSPSPCRLQRFHSSTLHLPILVHSACSHPSRLCLVRLCLVRLASVSLRFPRLLHAVTCSSLLSSSFSLTRWLGVRIIPATVSTAIGCTVNMASLSLLGLNLRLADIDENLKSHPAALSWHDSSFCGSAASANHDLLDDAPCFAYAEVFESGDVFEAVSPGSGIYLPLHSSPAPLPAFAVSKCRLSKTIRIEVRSLTLLQSLAIAMPSPFDFHSILSNYTTLKSHLQHLETISPSHPSTVELRLLVRDLLLDTALYAGIGTDKYRSSGHLSLGQLHDMHQRSVDAGLDDLDACFSLGLLPDVLDDAFLEALASRFTELALAGDMTALHDLCEPVVRSGEVEWQTNPDLLLELLDGGRLDIYRYVLDLASRTRDKPADQSGLSLRDITHDPLHVAIRLGHVQQVDSLLQQRTSFLGVHHGNLMEDGVEHVVLTPLSAAVYWGQAEIVRLILSRNVFPDGLREAVAMAVSKADNAIMEIMLSFGVMDISETLAPGNNTFESFADLSLLDQAGAGDVASVPPSGVQSADRQLRDRAAIGPEEPVRRKPSRNRRRVLGQGLVSCIHALCSQLRDVCTCSDHAEVRDLAGQYVSAHKVWDRGLAAFRGLMQDSPPSTLAEVVDSLLAANAIYLTLFPHDETLFFQFLNDLDRWRSILPASSQFLFDDLALRMWAYTPSGEVPSEHEPDNLLHFGDLVHNLILLEKRKESVPLRTPTSGSRLVAVQRIFENQETHSGSSQAQAIPGSSQSCQGSSHARSSTQRDELSWSEFLHMEHFEGTASTQAGPSSTDVEVWEDLLPATMLLLVSVAFSIVLAFILDLHSVPGRSAVGIFASTLPGYARCCALVMAYLEIYGIPVRTSPVDPGSARQPSASQSSPYASDALITPSSSFSSLSTLGARRNLSSSSISSMGSVATSPASRSTSREHRNRGDRLPCLTPQCAKMFSSVSNRNKHLREGCAFTREKRQGFQCRNGPCGRVLTTKWYRDTHERERCRFRRGMDYLVSPSRMLDRADETRWLRKLEERNMQSYVLTASLAMLCLCLYLSYVPAERYRCRRRKWGHPELQAGVRPKT</sequence>
<keyword evidence="2" id="KW-0472">Membrane</keyword>
<dbReference type="OrthoDB" id="4846939at2759"/>
<keyword evidence="2" id="KW-1133">Transmembrane helix</keyword>
<feature type="transmembrane region" description="Helical" evidence="2">
    <location>
        <begin position="1096"/>
        <end position="1116"/>
    </location>
</feature>
<keyword evidence="2" id="KW-0812">Transmembrane</keyword>
<feature type="compositionally biased region" description="Pro residues" evidence="1">
    <location>
        <begin position="65"/>
        <end position="77"/>
    </location>
</feature>
<organism evidence="3 4">
    <name type="scientific">Colletotrichum higginsianum (strain IMI 349063)</name>
    <name type="common">Crucifer anthracnose fungus</name>
    <dbReference type="NCBI Taxonomy" id="759273"/>
    <lineage>
        <taxon>Eukaryota</taxon>
        <taxon>Fungi</taxon>
        <taxon>Dikarya</taxon>
        <taxon>Ascomycota</taxon>
        <taxon>Pezizomycotina</taxon>
        <taxon>Sordariomycetes</taxon>
        <taxon>Hypocreomycetidae</taxon>
        <taxon>Glomerellales</taxon>
        <taxon>Glomerellaceae</taxon>
        <taxon>Colletotrichum</taxon>
        <taxon>Colletotrichum destructivum species complex</taxon>
    </lineage>
</organism>
<dbReference type="KEGG" id="chig:CH63R_13077"/>
<dbReference type="VEuPathDB" id="FungiDB:CH63R_13077"/>
<name>A0A1B7XW39_COLHI</name>
<feature type="region of interest" description="Disordered" evidence="1">
    <location>
        <begin position="57"/>
        <end position="79"/>
    </location>
</feature>
<dbReference type="AlphaFoldDB" id="A0A1B7XW39"/>
<evidence type="ECO:0000256" key="1">
    <source>
        <dbReference type="SAM" id="MobiDB-lite"/>
    </source>
</evidence>
<protein>
    <submittedName>
        <fullName evidence="3">Ankyrin repeat protein</fullName>
    </submittedName>
</protein>
<reference evidence="4" key="1">
    <citation type="journal article" date="2017" name="BMC Genomics">
        <title>Gapless genome assembly of Colletotrichum higginsianum reveals chromosome structure and association of transposable elements with secondary metabolite gene clusters.</title>
        <authorList>
            <person name="Dallery J.-F."/>
            <person name="Lapalu N."/>
            <person name="Zampounis A."/>
            <person name="Pigne S."/>
            <person name="Luyten I."/>
            <person name="Amselem J."/>
            <person name="Wittenberg A.H.J."/>
            <person name="Zhou S."/>
            <person name="de Queiroz M.V."/>
            <person name="Robin G.P."/>
            <person name="Auger A."/>
            <person name="Hainaut M."/>
            <person name="Henrissat B."/>
            <person name="Kim K.-T."/>
            <person name="Lee Y.-H."/>
            <person name="Lespinet O."/>
            <person name="Schwartz D.C."/>
            <person name="Thon M.R."/>
            <person name="O'Connell R.J."/>
        </authorList>
    </citation>
    <scope>NUCLEOTIDE SEQUENCE [LARGE SCALE GENOMIC DNA]</scope>
    <source>
        <strain evidence="4">IMI 349063</strain>
    </source>
</reference>
<accession>A0A1B7XW39</accession>
<dbReference type="InterPro" id="IPR036770">
    <property type="entry name" value="Ankyrin_rpt-contain_sf"/>
</dbReference>
<dbReference type="GeneID" id="28872158"/>
<proteinExistence type="predicted"/>
<feature type="compositionally biased region" description="Low complexity" evidence="1">
    <location>
        <begin position="933"/>
        <end position="947"/>
    </location>
</feature>
<feature type="region of interest" description="Disordered" evidence="1">
    <location>
        <begin position="801"/>
        <end position="825"/>
    </location>
</feature>
<dbReference type="RefSeq" id="XP_018152468.1">
    <property type="nucleotide sequence ID" value="XM_018308051.1"/>
</dbReference>
<feature type="region of interest" description="Disordered" evidence="1">
    <location>
        <begin position="1"/>
        <end position="21"/>
    </location>
</feature>
<keyword evidence="4" id="KW-1185">Reference proteome</keyword>
<gene>
    <name evidence="3" type="ORF">CH63R_13077</name>
</gene>
<comment type="caution">
    <text evidence="3">The sequence shown here is derived from an EMBL/GenBank/DDBJ whole genome shotgun (WGS) entry which is preliminary data.</text>
</comment>
<dbReference type="Proteomes" id="UP000092177">
    <property type="component" value="Chromosome 9"/>
</dbReference>
<dbReference type="Gene3D" id="1.25.40.20">
    <property type="entry name" value="Ankyrin repeat-containing domain"/>
    <property type="match status" value="1"/>
</dbReference>
<feature type="region of interest" description="Disordered" evidence="1">
    <location>
        <begin position="973"/>
        <end position="1001"/>
    </location>
</feature>
<dbReference type="SUPFAM" id="SSF48403">
    <property type="entry name" value="Ankyrin repeat"/>
    <property type="match status" value="1"/>
</dbReference>
<evidence type="ECO:0000256" key="2">
    <source>
        <dbReference type="SAM" id="Phobius"/>
    </source>
</evidence>
<feature type="compositionally biased region" description="Basic and acidic residues" evidence="1">
    <location>
        <begin position="989"/>
        <end position="999"/>
    </location>
</feature>
<evidence type="ECO:0000313" key="4">
    <source>
        <dbReference type="Proteomes" id="UP000092177"/>
    </source>
</evidence>
<dbReference type="EMBL" id="LTAN01000009">
    <property type="protein sequence ID" value="OBR03950.1"/>
    <property type="molecule type" value="Genomic_DNA"/>
</dbReference>
<evidence type="ECO:0000313" key="3">
    <source>
        <dbReference type="EMBL" id="OBR03950.1"/>
    </source>
</evidence>
<feature type="compositionally biased region" description="Low complexity" evidence="1">
    <location>
        <begin position="973"/>
        <end position="983"/>
    </location>
</feature>
<feature type="region of interest" description="Disordered" evidence="1">
    <location>
        <begin position="588"/>
        <end position="620"/>
    </location>
</feature>